<evidence type="ECO:0000313" key="3">
    <source>
        <dbReference type="Proteomes" id="UP000020077"/>
    </source>
</evidence>
<reference evidence="2 3" key="1">
    <citation type="submission" date="2014-02" db="EMBL/GenBank/DDBJ databases">
        <title>Expanding our view of genomic diversity in Candidatus Accumulibacter clades.</title>
        <authorList>
            <person name="Skennerton C.T."/>
            <person name="Barr J.J."/>
            <person name="Slater F.R."/>
            <person name="Bond P.L."/>
            <person name="Tyson G.W."/>
        </authorList>
    </citation>
    <scope>NUCLEOTIDE SEQUENCE [LARGE SCALE GENOMIC DNA]</scope>
    <source>
        <strain evidence="3">BA-91</strain>
    </source>
</reference>
<dbReference type="AlphaFoldDB" id="A0A080M1N2"/>
<evidence type="ECO:0008006" key="4">
    <source>
        <dbReference type="Google" id="ProtNLM"/>
    </source>
</evidence>
<evidence type="ECO:0000256" key="1">
    <source>
        <dbReference type="SAM" id="Coils"/>
    </source>
</evidence>
<evidence type="ECO:0000313" key="2">
    <source>
        <dbReference type="EMBL" id="KFB74210.1"/>
    </source>
</evidence>
<comment type="caution">
    <text evidence="2">The sequence shown here is derived from an EMBL/GenBank/DDBJ whole genome shotgun (WGS) entry which is preliminary data.</text>
</comment>
<dbReference type="EMBL" id="JDVG02000080">
    <property type="protein sequence ID" value="KFB74210.1"/>
    <property type="molecule type" value="Genomic_DNA"/>
</dbReference>
<feature type="coiled-coil region" evidence="1">
    <location>
        <begin position="19"/>
        <end position="60"/>
    </location>
</feature>
<accession>A0A080M1N2</accession>
<keyword evidence="1" id="KW-0175">Coiled coil</keyword>
<sequence>MLNELNALEIKIAQVVALCRTLRTENDVLREQLASVETDKERLTERMAAACARLEQLAQQLPEAKT</sequence>
<dbReference type="Proteomes" id="UP000020077">
    <property type="component" value="Unassembled WGS sequence"/>
</dbReference>
<organism evidence="2 3">
    <name type="scientific">Candidatus Accumulibacter phosphatis</name>
    <dbReference type="NCBI Taxonomy" id="327160"/>
    <lineage>
        <taxon>Bacteria</taxon>
        <taxon>Pseudomonadati</taxon>
        <taxon>Pseudomonadota</taxon>
        <taxon>Betaproteobacteria</taxon>
        <taxon>Candidatus Accumulibacter</taxon>
    </lineage>
</organism>
<name>A0A080M1N2_9PROT</name>
<protein>
    <recommendedName>
        <fullName evidence="4">DUF904 domain-containing protein</fullName>
    </recommendedName>
</protein>
<dbReference type="Gene3D" id="1.20.5.340">
    <property type="match status" value="1"/>
</dbReference>
<gene>
    <name evidence="2" type="ORF">AW09_000504</name>
</gene>
<proteinExistence type="predicted"/>